<feature type="domain" description="PDZ" evidence="6">
    <location>
        <begin position="550"/>
        <end position="624"/>
    </location>
</feature>
<evidence type="ECO:0000313" key="7">
    <source>
        <dbReference type="EMBL" id="CAG5895576.1"/>
    </source>
</evidence>
<feature type="region of interest" description="Disordered" evidence="5">
    <location>
        <begin position="390"/>
        <end position="409"/>
    </location>
</feature>
<dbReference type="Gene3D" id="3.10.20.90">
    <property type="entry name" value="Phosphatidylinositol 3-kinase Catalytic Subunit, Chain A, domain 1"/>
    <property type="match status" value="1"/>
</dbReference>
<feature type="compositionally biased region" description="Polar residues" evidence="5">
    <location>
        <begin position="522"/>
        <end position="541"/>
    </location>
</feature>
<feature type="non-terminal residue" evidence="7">
    <location>
        <position position="1"/>
    </location>
</feature>
<dbReference type="GO" id="GO:0045197">
    <property type="term" value="P:establishment or maintenance of epithelial cell apical/basal polarity"/>
    <property type="evidence" value="ECO:0007669"/>
    <property type="project" value="TreeGrafter"/>
</dbReference>
<dbReference type="PROSITE" id="PS50106">
    <property type="entry name" value="PDZ"/>
    <property type="match status" value="2"/>
</dbReference>
<dbReference type="GO" id="GO:0008104">
    <property type="term" value="P:intracellular protein localization"/>
    <property type="evidence" value="ECO:0007669"/>
    <property type="project" value="TreeGrafter"/>
</dbReference>
<dbReference type="AlphaFoldDB" id="A0A8S4ART2"/>
<dbReference type="GO" id="GO:0005912">
    <property type="term" value="C:adherens junction"/>
    <property type="evidence" value="ECO:0007669"/>
    <property type="project" value="TreeGrafter"/>
</dbReference>
<dbReference type="PANTHER" id="PTHR16484:SF10">
    <property type="entry name" value="PARTITIONING DEFECTIVE 3 HOMOLOG"/>
    <property type="match status" value="1"/>
</dbReference>
<comment type="similarity">
    <text evidence="1">Belongs to the PAR3 family.</text>
</comment>
<dbReference type="CDD" id="cd23059">
    <property type="entry name" value="PDZ3_Par3-like"/>
    <property type="match status" value="1"/>
</dbReference>
<keyword evidence="4" id="KW-0131">Cell cycle</keyword>
<dbReference type="InterPro" id="IPR001478">
    <property type="entry name" value="PDZ"/>
</dbReference>
<dbReference type="GO" id="GO:0030010">
    <property type="term" value="P:establishment of cell polarity"/>
    <property type="evidence" value="ECO:0007669"/>
    <property type="project" value="TreeGrafter"/>
</dbReference>
<dbReference type="Pfam" id="PF12053">
    <property type="entry name" value="Par3_HAL_N_term"/>
    <property type="match status" value="1"/>
</dbReference>
<organism evidence="7 8">
    <name type="scientific">Menidia menidia</name>
    <name type="common">Atlantic silverside</name>
    <dbReference type="NCBI Taxonomy" id="238744"/>
    <lineage>
        <taxon>Eukaryota</taxon>
        <taxon>Metazoa</taxon>
        <taxon>Chordata</taxon>
        <taxon>Craniata</taxon>
        <taxon>Vertebrata</taxon>
        <taxon>Euteleostomi</taxon>
        <taxon>Actinopterygii</taxon>
        <taxon>Neopterygii</taxon>
        <taxon>Teleostei</taxon>
        <taxon>Neoteleostei</taxon>
        <taxon>Acanthomorphata</taxon>
        <taxon>Ovalentaria</taxon>
        <taxon>Atherinomorphae</taxon>
        <taxon>Atheriniformes</taxon>
        <taxon>Atherinopsidae</taxon>
        <taxon>Menidiinae</taxon>
        <taxon>Menidia</taxon>
    </lineage>
</organism>
<dbReference type="InterPro" id="IPR036034">
    <property type="entry name" value="PDZ_sf"/>
</dbReference>
<evidence type="ECO:0000313" key="8">
    <source>
        <dbReference type="Proteomes" id="UP000677803"/>
    </source>
</evidence>
<dbReference type="GO" id="GO:0051301">
    <property type="term" value="P:cell division"/>
    <property type="evidence" value="ECO:0007669"/>
    <property type="project" value="UniProtKB-KW"/>
</dbReference>
<dbReference type="OrthoDB" id="6264899at2759"/>
<proteinExistence type="inferred from homology"/>
<evidence type="ECO:0000256" key="2">
    <source>
        <dbReference type="ARBA" id="ARBA00022618"/>
    </source>
</evidence>
<dbReference type="Pfam" id="PF00595">
    <property type="entry name" value="PDZ"/>
    <property type="match status" value="2"/>
</dbReference>
<accession>A0A8S4ART2</accession>
<dbReference type="GO" id="GO:0016324">
    <property type="term" value="C:apical plasma membrane"/>
    <property type="evidence" value="ECO:0007669"/>
    <property type="project" value="TreeGrafter"/>
</dbReference>
<evidence type="ECO:0000259" key="6">
    <source>
        <dbReference type="PROSITE" id="PS50106"/>
    </source>
</evidence>
<dbReference type="PANTHER" id="PTHR16484">
    <property type="entry name" value="PARTITIONING DEFECTIVE 3 RELATED"/>
    <property type="match status" value="1"/>
</dbReference>
<feature type="region of interest" description="Disordered" evidence="5">
    <location>
        <begin position="182"/>
        <end position="201"/>
    </location>
</feature>
<feature type="domain" description="PDZ" evidence="6">
    <location>
        <begin position="665"/>
        <end position="728"/>
    </location>
</feature>
<dbReference type="SUPFAM" id="SSF50156">
    <property type="entry name" value="PDZ domain-like"/>
    <property type="match status" value="3"/>
</dbReference>
<feature type="region of interest" description="Disordered" evidence="5">
    <location>
        <begin position="522"/>
        <end position="544"/>
    </location>
</feature>
<dbReference type="SMART" id="SM00228">
    <property type="entry name" value="PDZ"/>
    <property type="match status" value="3"/>
</dbReference>
<reference evidence="7" key="1">
    <citation type="submission" date="2021-05" db="EMBL/GenBank/DDBJ databases">
        <authorList>
            <person name="Tigano A."/>
        </authorList>
    </citation>
    <scope>NUCLEOTIDE SEQUENCE</scope>
</reference>
<dbReference type="GO" id="GO:0007155">
    <property type="term" value="P:cell adhesion"/>
    <property type="evidence" value="ECO:0007669"/>
    <property type="project" value="TreeGrafter"/>
</dbReference>
<dbReference type="InterPro" id="IPR021922">
    <property type="entry name" value="Par3/HAL_N"/>
</dbReference>
<sequence length="752" mass="83600">MLNKPNSISHKQCLCTWGSLRTLDVFVPVSVGPKSRRLSVSQAPLIPSGFASDPSYWVQVHRLEHGDGGILDLDDMLYDVSFGEELHLQLRFVGLVGHAYARIDFVAFYCKLAHQENHLRNSFLTGNYFFAIQDKNSFGPLGERKKGTERERQVHEIRVSQFFSSPRFSQLKQLVAVYEEQDPHNGGDGTSASSTGTQSPDLFVSEMSSTSAFQPYQANSEIEVTATALLSIFGDKIACLQKCPIICKLSRKTNETTTLFTNQRGGPNKITNSDENTFTAHIDFSQDWKCKFGTESPSARRGREIVDGAFYDTVSNNLSGVKLEYVKRPRCPVSSTALELWVPVVMLMEEMEKQPSRRPACLSMSDAVVIPPLLASHQVTAFKYLKGQAMDRKKKSTENKKDELSEQSQSGGLTLHWRVHLTQGLLVKRLEAAGKAEKEHLFQENDCIVKINHEDIRNLRFEQAQNIFRQAMRTPVILFHVVPATMKRQYDILHQGPLAGSTPEPSRRHTTLPHALISRTCSAHSPSLQRRISSNLSNSSYPKKKGHRFNIQLKKGPEGLGFSITSRDVPIGGTAPIYIKNILPRGAAIQDGRLKAGDRLLEVSGVDLSGKSQEEVVALLRATPMGGIVNMVVIRQEDSILPREVHGEDDMVLTFDGTREFMTFEIPLNDSGSAGLGVSVKGNRSKEDQADLGIFDGRLHVNDQLIAVNGESLIGMTNQDAMEALRKSMSIEGNKRGMIQLIVARRVAKDNE</sequence>
<keyword evidence="3" id="KW-0677">Repeat</keyword>
<dbReference type="CDD" id="cd23058">
    <property type="entry name" value="PDZ2_Par3-like"/>
    <property type="match status" value="1"/>
</dbReference>
<evidence type="ECO:0000256" key="3">
    <source>
        <dbReference type="ARBA" id="ARBA00022737"/>
    </source>
</evidence>
<evidence type="ECO:0000256" key="5">
    <source>
        <dbReference type="SAM" id="MobiDB-lite"/>
    </source>
</evidence>
<dbReference type="EMBL" id="CAJRST010006668">
    <property type="protein sequence ID" value="CAG5895576.1"/>
    <property type="molecule type" value="Genomic_DNA"/>
</dbReference>
<dbReference type="GO" id="GO:0005938">
    <property type="term" value="C:cell cortex"/>
    <property type="evidence" value="ECO:0007669"/>
    <property type="project" value="TreeGrafter"/>
</dbReference>
<dbReference type="FunFam" id="2.30.42.10:FF:000011">
    <property type="entry name" value="partitioning defective 3 homolog isoform X1"/>
    <property type="match status" value="1"/>
</dbReference>
<evidence type="ECO:0000256" key="4">
    <source>
        <dbReference type="ARBA" id="ARBA00023306"/>
    </source>
</evidence>
<dbReference type="Gene3D" id="2.30.42.10">
    <property type="match status" value="3"/>
</dbReference>
<comment type="caution">
    <text evidence="7">The sequence shown here is derived from an EMBL/GenBank/DDBJ whole genome shotgun (WGS) entry which is preliminary data.</text>
</comment>
<dbReference type="InterPro" id="IPR052213">
    <property type="entry name" value="PAR3"/>
</dbReference>
<dbReference type="Proteomes" id="UP000677803">
    <property type="component" value="Unassembled WGS sequence"/>
</dbReference>
<protein>
    <submittedName>
        <fullName evidence="7">(Atlantic silverside) hypothetical protein</fullName>
    </submittedName>
</protein>
<feature type="compositionally biased region" description="Low complexity" evidence="5">
    <location>
        <begin position="190"/>
        <end position="199"/>
    </location>
</feature>
<keyword evidence="8" id="KW-1185">Reference proteome</keyword>
<dbReference type="GO" id="GO:0043296">
    <property type="term" value="C:apical junction complex"/>
    <property type="evidence" value="ECO:0007669"/>
    <property type="project" value="TreeGrafter"/>
</dbReference>
<dbReference type="GO" id="GO:0035091">
    <property type="term" value="F:phosphatidylinositol binding"/>
    <property type="evidence" value="ECO:0007669"/>
    <property type="project" value="TreeGrafter"/>
</dbReference>
<evidence type="ECO:0000256" key="1">
    <source>
        <dbReference type="ARBA" id="ARBA00005358"/>
    </source>
</evidence>
<name>A0A8S4ART2_9TELE</name>
<gene>
    <name evidence="7" type="ORF">MMEN_LOCUS6699</name>
</gene>
<dbReference type="GO" id="GO:0000226">
    <property type="term" value="P:microtubule cytoskeleton organization"/>
    <property type="evidence" value="ECO:0007669"/>
    <property type="project" value="TreeGrafter"/>
</dbReference>
<keyword evidence="2" id="KW-0132">Cell division</keyword>
<dbReference type="GO" id="GO:0051660">
    <property type="term" value="P:establishment of centrosome localization"/>
    <property type="evidence" value="ECO:0007669"/>
    <property type="project" value="TreeGrafter"/>
</dbReference>